<feature type="binding site" evidence="1">
    <location>
        <position position="326"/>
    </location>
    <ligand>
        <name>Zn(2+)</name>
        <dbReference type="ChEBI" id="CHEBI:29105"/>
    </ligand>
</feature>
<evidence type="ECO:0000256" key="1">
    <source>
        <dbReference type="PIRSR" id="PIRSR607822-1"/>
    </source>
</evidence>
<dbReference type="PRINTS" id="PR01955">
    <property type="entry name" value="LANCFRANKIA"/>
</dbReference>
<gene>
    <name evidence="2" type="ORF">AQI88_41100</name>
</gene>
<dbReference type="AlphaFoldDB" id="A0A101N506"/>
<accession>A0A101N506</accession>
<dbReference type="PRINTS" id="PR01950">
    <property type="entry name" value="LANCSUPER"/>
</dbReference>
<proteinExistence type="predicted"/>
<name>A0A101N506_9ACTN</name>
<protein>
    <recommendedName>
        <fullName evidence="4">Lanthionine synthetase</fullName>
    </recommendedName>
</protein>
<evidence type="ECO:0008006" key="4">
    <source>
        <dbReference type="Google" id="ProtNLM"/>
    </source>
</evidence>
<sequence>MTDTAWQAVLPARTAARVLEAVSVLVGRPRVAPSCVQPDLAGGGAGLVLTYHQLDRCLPGQGWGPMADDYLAATAAGAERLRVTAPGLYGGIGGPAFAALATGRGPAPALWEANILRGTDALRDTLRGAHGVSTRTFDLISGLTGTGAYLLTRAEADQDHDALREILRALVGLCRERAGTPRWHTPADSIRDHAARDRLPHGALNYGLSHGIAGPLALMSLALTAAIQVPGLRDTAEHLTARLTAARTDDTWGPNWPGLTALPNGSGTPVHSSWCYGSPGVARALWLAGRALDDTSTRKLAVQALKAALIRPAPERGIDDNPGLCHGLAGLLHITLRFAHDTADPGLAAAATALAEHLLQQKEFTRQDPGFLEGAAGVVLALLAAATDQAPLWDRALLLA</sequence>
<dbReference type="EMBL" id="LMWL01000108">
    <property type="protein sequence ID" value="KUM86681.1"/>
    <property type="molecule type" value="Genomic_DNA"/>
</dbReference>
<keyword evidence="3" id="KW-1185">Reference proteome</keyword>
<keyword evidence="1" id="KW-0479">Metal-binding</keyword>
<dbReference type="Pfam" id="PF05147">
    <property type="entry name" value="LANC_like"/>
    <property type="match status" value="1"/>
</dbReference>
<dbReference type="SMART" id="SM01260">
    <property type="entry name" value="LANC_like"/>
    <property type="match status" value="1"/>
</dbReference>
<dbReference type="InterPro" id="IPR007822">
    <property type="entry name" value="LANC-like"/>
</dbReference>
<feature type="binding site" evidence="1">
    <location>
        <position position="275"/>
    </location>
    <ligand>
        <name>Zn(2+)</name>
        <dbReference type="ChEBI" id="CHEBI:29105"/>
    </ligand>
</feature>
<keyword evidence="1" id="KW-0862">Zinc</keyword>
<dbReference type="CDD" id="cd04793">
    <property type="entry name" value="LanC"/>
    <property type="match status" value="1"/>
</dbReference>
<dbReference type="OrthoDB" id="1882482at2"/>
<comment type="caution">
    <text evidence="2">The sequence shown here is derived from an EMBL/GenBank/DDBJ whole genome shotgun (WGS) entry which is preliminary data.</text>
</comment>
<evidence type="ECO:0000313" key="3">
    <source>
        <dbReference type="Proteomes" id="UP000054241"/>
    </source>
</evidence>
<dbReference type="SUPFAM" id="SSF158745">
    <property type="entry name" value="LanC-like"/>
    <property type="match status" value="1"/>
</dbReference>
<dbReference type="Gene3D" id="1.50.10.20">
    <property type="match status" value="1"/>
</dbReference>
<feature type="binding site" evidence="1">
    <location>
        <position position="325"/>
    </location>
    <ligand>
        <name>Zn(2+)</name>
        <dbReference type="ChEBI" id="CHEBI:29105"/>
    </ligand>
</feature>
<dbReference type="Proteomes" id="UP000054241">
    <property type="component" value="Unassembled WGS sequence"/>
</dbReference>
<dbReference type="RefSeq" id="WP_067010791.1">
    <property type="nucleotide sequence ID" value="NZ_BNDU01000006.1"/>
</dbReference>
<organism evidence="2 3">
    <name type="scientific">Streptomyces cellostaticus</name>
    <dbReference type="NCBI Taxonomy" id="67285"/>
    <lineage>
        <taxon>Bacteria</taxon>
        <taxon>Bacillati</taxon>
        <taxon>Actinomycetota</taxon>
        <taxon>Actinomycetes</taxon>
        <taxon>Kitasatosporales</taxon>
        <taxon>Streptomycetaceae</taxon>
        <taxon>Streptomyces</taxon>
    </lineage>
</organism>
<dbReference type="STRING" id="67285.AQI88_41100"/>
<reference evidence="2 3" key="1">
    <citation type="submission" date="2015-10" db="EMBL/GenBank/DDBJ databases">
        <title>Draft genome sequence of Streptomyces cellostaticus DSM 40189, type strain for the species Streptomyces cellostaticus.</title>
        <authorList>
            <person name="Ruckert C."/>
            <person name="Winkler A."/>
            <person name="Kalinowski J."/>
            <person name="Kampfer P."/>
            <person name="Glaeser S."/>
        </authorList>
    </citation>
    <scope>NUCLEOTIDE SEQUENCE [LARGE SCALE GENOMIC DNA]</scope>
    <source>
        <strain evidence="2 3">DSM 40189</strain>
    </source>
</reference>
<evidence type="ECO:0000313" key="2">
    <source>
        <dbReference type="EMBL" id="KUM86681.1"/>
    </source>
</evidence>
<dbReference type="InterPro" id="IPR033889">
    <property type="entry name" value="LanC"/>
</dbReference>
<dbReference type="GO" id="GO:0046872">
    <property type="term" value="F:metal ion binding"/>
    <property type="evidence" value="ECO:0007669"/>
    <property type="project" value="UniProtKB-KW"/>
</dbReference>
<dbReference type="GO" id="GO:0031179">
    <property type="term" value="P:peptide modification"/>
    <property type="evidence" value="ECO:0007669"/>
    <property type="project" value="InterPro"/>
</dbReference>